<sequence length="129" mass="15057">MEENSPAYRQHIPQQDWERTPPSVQKLVEDMWQCIEKLEQQVGMLLEVQQQLLEKINCTSKNSSSPPSTDPPNTPKTQRKQKSGRKRGGQKGHEGHGRSLYPAERCARIVDHINTLYRSEYKKYKKLRI</sequence>
<evidence type="ECO:0000259" key="2">
    <source>
        <dbReference type="Pfam" id="PF20042"/>
    </source>
</evidence>
<reference evidence="3 4" key="1">
    <citation type="submission" date="2018-06" db="EMBL/GenBank/DDBJ databases">
        <title>Comparative genomics of Brasilonema spp. strains.</title>
        <authorList>
            <person name="Alvarenga D.O."/>
            <person name="Fiore M.F."/>
            <person name="Varani A.M."/>
        </authorList>
    </citation>
    <scope>NUCLEOTIDE SEQUENCE [LARGE SCALE GENOMIC DNA]</scope>
    <source>
        <strain evidence="3 4">SPC951</strain>
    </source>
</reference>
<evidence type="ECO:0000313" key="4">
    <source>
        <dbReference type="Proteomes" id="UP000718564"/>
    </source>
</evidence>
<feature type="domain" description="DUF6444" evidence="2">
    <location>
        <begin position="24"/>
        <end position="98"/>
    </location>
</feature>
<dbReference type="RefSeq" id="WP_169154835.1">
    <property type="nucleotide sequence ID" value="NZ_CAWPJE010000004.1"/>
</dbReference>
<comment type="caution">
    <text evidence="3">The sequence shown here is derived from an EMBL/GenBank/DDBJ whole genome shotgun (WGS) entry which is preliminary data.</text>
</comment>
<organism evidence="3 4">
    <name type="scientific">Brasilonema bromeliae SPC951</name>
    <dbReference type="NCBI Taxonomy" id="385972"/>
    <lineage>
        <taxon>Bacteria</taxon>
        <taxon>Bacillati</taxon>
        <taxon>Cyanobacteriota</taxon>
        <taxon>Cyanophyceae</taxon>
        <taxon>Nostocales</taxon>
        <taxon>Scytonemataceae</taxon>
        <taxon>Brasilonema</taxon>
        <taxon>Bromeliae group (in: Brasilonema)</taxon>
    </lineage>
</organism>
<dbReference type="Proteomes" id="UP000718564">
    <property type="component" value="Unassembled WGS sequence"/>
</dbReference>
<evidence type="ECO:0000313" key="3">
    <source>
        <dbReference type="EMBL" id="NMG19567.1"/>
    </source>
</evidence>
<keyword evidence="4" id="KW-1185">Reference proteome</keyword>
<name>A0ABX1P6X2_9CYAN</name>
<evidence type="ECO:0000256" key="1">
    <source>
        <dbReference type="SAM" id="MobiDB-lite"/>
    </source>
</evidence>
<dbReference type="InterPro" id="IPR045618">
    <property type="entry name" value="DUF6444"/>
</dbReference>
<dbReference type="Pfam" id="PF20042">
    <property type="entry name" value="DUF6444"/>
    <property type="match status" value="1"/>
</dbReference>
<protein>
    <recommendedName>
        <fullName evidence="2">DUF6444 domain-containing protein</fullName>
    </recommendedName>
</protein>
<feature type="region of interest" description="Disordered" evidence="1">
    <location>
        <begin position="58"/>
        <end position="104"/>
    </location>
</feature>
<gene>
    <name evidence="3" type="ORF">DP116_08870</name>
</gene>
<dbReference type="EMBL" id="QMEB01000049">
    <property type="protein sequence ID" value="NMG19567.1"/>
    <property type="molecule type" value="Genomic_DNA"/>
</dbReference>
<accession>A0ABX1P6X2</accession>
<feature type="region of interest" description="Disordered" evidence="1">
    <location>
        <begin position="1"/>
        <end position="22"/>
    </location>
</feature>
<proteinExistence type="predicted"/>
<feature type="compositionally biased region" description="Basic residues" evidence="1">
    <location>
        <begin position="77"/>
        <end position="90"/>
    </location>
</feature>